<gene>
    <name evidence="4" type="primary">Gld_3</name>
    <name evidence="4" type="ORF">Anas_04608</name>
</gene>
<dbReference type="PROSITE" id="PS00623">
    <property type="entry name" value="GMC_OXRED_1"/>
    <property type="match status" value="1"/>
</dbReference>
<keyword evidence="5" id="KW-1185">Reference proteome</keyword>
<sequence length="364" mass="41110">MLINQSVYISMRFFLSIHVGALLRIIGAGSAGAVVGGRLSENPDFEVLVLEAGGDETGITVIPAFSNYFIGTEQDWNYTTESSTKYCLGSENMNFRDYEENCCLKFINNLQECPYARGRILGGTSSINGMFYTRGNKRDYDGWANDGNYGWSFEDVLPYFKKSEDNRNATYAKNKRYHSTEGELTVSDLRWKTPMANIFLNAGRELVFTDIQFTMRDGFRCSTNKAFLVPAGERENLDIAKHSHVTKVLIDPSTNRAYGVRFFRYGKYHDVLARKEVILSAGVFNSPQLLMLSGVGPKDHLKDMGIRLIKDLPVGFNLQDHQGFGMKFTTDRPPSAFISELQESLLSNMTFELFQKGTIIELHK</sequence>
<evidence type="ECO:0000259" key="3">
    <source>
        <dbReference type="PROSITE" id="PS00623"/>
    </source>
</evidence>
<organism evidence="4 5">
    <name type="scientific">Armadillidium nasatum</name>
    <dbReference type="NCBI Taxonomy" id="96803"/>
    <lineage>
        <taxon>Eukaryota</taxon>
        <taxon>Metazoa</taxon>
        <taxon>Ecdysozoa</taxon>
        <taxon>Arthropoda</taxon>
        <taxon>Crustacea</taxon>
        <taxon>Multicrustacea</taxon>
        <taxon>Malacostraca</taxon>
        <taxon>Eumalacostraca</taxon>
        <taxon>Peracarida</taxon>
        <taxon>Isopoda</taxon>
        <taxon>Oniscidea</taxon>
        <taxon>Crinocheta</taxon>
        <taxon>Armadillidiidae</taxon>
        <taxon>Armadillidium</taxon>
    </lineage>
</organism>
<name>A0A5N5SJA4_9CRUS</name>
<dbReference type="GO" id="GO:0016614">
    <property type="term" value="F:oxidoreductase activity, acting on CH-OH group of donors"/>
    <property type="evidence" value="ECO:0007669"/>
    <property type="project" value="InterPro"/>
</dbReference>
<reference evidence="4 5" key="1">
    <citation type="journal article" date="2019" name="PLoS Biol.">
        <title>Sex chromosomes control vertical transmission of feminizing Wolbachia symbionts in an isopod.</title>
        <authorList>
            <person name="Becking T."/>
            <person name="Chebbi M.A."/>
            <person name="Giraud I."/>
            <person name="Moumen B."/>
            <person name="Laverre T."/>
            <person name="Caubet Y."/>
            <person name="Peccoud J."/>
            <person name="Gilbert C."/>
            <person name="Cordaux R."/>
        </authorList>
    </citation>
    <scope>NUCLEOTIDE SEQUENCE [LARGE SCALE GENOMIC DNA]</scope>
    <source>
        <strain evidence="4">ANa2</strain>
        <tissue evidence="4">Whole body excluding digestive tract and cuticle</tissue>
    </source>
</reference>
<feature type="domain" description="Glucose-methanol-choline oxidoreductase N-terminal" evidence="3">
    <location>
        <begin position="118"/>
        <end position="141"/>
    </location>
</feature>
<dbReference type="Gene3D" id="3.50.50.60">
    <property type="entry name" value="FAD/NAD(P)-binding domain"/>
    <property type="match status" value="1"/>
</dbReference>
<proteinExistence type="inferred from homology"/>
<evidence type="ECO:0000256" key="1">
    <source>
        <dbReference type="ARBA" id="ARBA00010790"/>
    </source>
</evidence>
<dbReference type="EMBL" id="SEYY01024906">
    <property type="protein sequence ID" value="KAB7493788.1"/>
    <property type="molecule type" value="Genomic_DNA"/>
</dbReference>
<dbReference type="GO" id="GO:0050660">
    <property type="term" value="F:flavin adenine dinucleotide binding"/>
    <property type="evidence" value="ECO:0007669"/>
    <property type="project" value="InterPro"/>
</dbReference>
<comment type="similarity">
    <text evidence="1 2">Belongs to the GMC oxidoreductase family.</text>
</comment>
<dbReference type="InterPro" id="IPR000172">
    <property type="entry name" value="GMC_OxRdtase_N"/>
</dbReference>
<dbReference type="SUPFAM" id="SSF51905">
    <property type="entry name" value="FAD/NAD(P)-binding domain"/>
    <property type="match status" value="1"/>
</dbReference>
<dbReference type="InterPro" id="IPR036188">
    <property type="entry name" value="FAD/NAD-bd_sf"/>
</dbReference>
<dbReference type="InterPro" id="IPR012132">
    <property type="entry name" value="GMC_OxRdtase"/>
</dbReference>
<comment type="caution">
    <text evidence="4">The sequence shown here is derived from an EMBL/GenBank/DDBJ whole genome shotgun (WGS) entry which is preliminary data.</text>
</comment>
<dbReference type="OrthoDB" id="269227at2759"/>
<protein>
    <submittedName>
        <fullName evidence="4">Glucose dehydrogenase [FAD, quinone]</fullName>
    </submittedName>
</protein>
<accession>A0A5N5SJA4</accession>
<evidence type="ECO:0000313" key="4">
    <source>
        <dbReference type="EMBL" id="KAB7493788.1"/>
    </source>
</evidence>
<evidence type="ECO:0000313" key="5">
    <source>
        <dbReference type="Proteomes" id="UP000326759"/>
    </source>
</evidence>
<dbReference type="AlphaFoldDB" id="A0A5N5SJA4"/>
<keyword evidence="2" id="KW-0274">FAD</keyword>
<dbReference type="PANTHER" id="PTHR11552:SF186">
    <property type="entry name" value="GLUCOSE-METHANOL-CHOLINE OXIDOREDUCTASE N-TERMINAL DOMAIN-CONTAINING PROTEIN"/>
    <property type="match status" value="1"/>
</dbReference>
<dbReference type="Pfam" id="PF00732">
    <property type="entry name" value="GMC_oxred_N"/>
    <property type="match status" value="1"/>
</dbReference>
<keyword evidence="2" id="KW-0285">Flavoprotein</keyword>
<evidence type="ECO:0000256" key="2">
    <source>
        <dbReference type="RuleBase" id="RU003968"/>
    </source>
</evidence>
<dbReference type="PANTHER" id="PTHR11552">
    <property type="entry name" value="GLUCOSE-METHANOL-CHOLINE GMC OXIDOREDUCTASE"/>
    <property type="match status" value="1"/>
</dbReference>
<dbReference type="Proteomes" id="UP000326759">
    <property type="component" value="Unassembled WGS sequence"/>
</dbReference>